<dbReference type="InterPro" id="IPR011006">
    <property type="entry name" value="CheY-like_superfamily"/>
</dbReference>
<gene>
    <name evidence="10" type="ORF">E9232_006607</name>
</gene>
<dbReference type="CDD" id="cd00383">
    <property type="entry name" value="trans_reg_C"/>
    <property type="match status" value="1"/>
</dbReference>
<evidence type="ECO:0000256" key="3">
    <source>
        <dbReference type="ARBA" id="ARBA00023015"/>
    </source>
</evidence>
<keyword evidence="2" id="KW-0902">Two-component regulatory system</keyword>
<sequence length="235" mass="26305">MSQPHIAVVDDDAFQRRVLEEYLTRQGYRVTGVEGGAELRKLLARRNPLDLVLLDVHMPGEDGFAVARFLRERGNVAIIMVTAATDTVDRVVGLETGADDYVTKPYEPRELVARIKSVLRRSGGRANTAPDGCLRFGRCILDLAARRLTTLEGDGVALAASEFALLKVFAQHPNQVLSRDRLLDLTSNREMEPFDRSIDLRITRIRRKIEMDPTKPEVIRTVRGAGYMFAPDPGY</sequence>
<dbReference type="SUPFAM" id="SSF46894">
    <property type="entry name" value="C-terminal effector domain of the bipartite response regulators"/>
    <property type="match status" value="1"/>
</dbReference>
<dbReference type="SUPFAM" id="SSF52172">
    <property type="entry name" value="CheY-like"/>
    <property type="match status" value="1"/>
</dbReference>
<dbReference type="SMART" id="SM00862">
    <property type="entry name" value="Trans_reg_C"/>
    <property type="match status" value="1"/>
</dbReference>
<comment type="caution">
    <text evidence="10">The sequence shown here is derived from an EMBL/GenBank/DDBJ whole genome shotgun (WGS) entry which is preliminary data.</text>
</comment>
<proteinExistence type="predicted"/>
<evidence type="ECO:0000256" key="5">
    <source>
        <dbReference type="ARBA" id="ARBA00023163"/>
    </source>
</evidence>
<dbReference type="Pfam" id="PF00486">
    <property type="entry name" value="Trans_reg_C"/>
    <property type="match status" value="1"/>
</dbReference>
<dbReference type="EMBL" id="JAVDPW010000015">
    <property type="protein sequence ID" value="MDR6294053.1"/>
    <property type="molecule type" value="Genomic_DNA"/>
</dbReference>
<dbReference type="PANTHER" id="PTHR48111">
    <property type="entry name" value="REGULATOR OF RPOS"/>
    <property type="match status" value="1"/>
</dbReference>
<evidence type="ECO:0000256" key="6">
    <source>
        <dbReference type="PROSITE-ProRule" id="PRU00169"/>
    </source>
</evidence>
<dbReference type="Proteomes" id="UP001262410">
    <property type="component" value="Unassembled WGS sequence"/>
</dbReference>
<keyword evidence="5" id="KW-0804">Transcription</keyword>
<evidence type="ECO:0000259" key="8">
    <source>
        <dbReference type="PROSITE" id="PS50110"/>
    </source>
</evidence>
<dbReference type="InterPro" id="IPR039420">
    <property type="entry name" value="WalR-like"/>
</dbReference>
<dbReference type="InterPro" id="IPR036388">
    <property type="entry name" value="WH-like_DNA-bd_sf"/>
</dbReference>
<evidence type="ECO:0000256" key="4">
    <source>
        <dbReference type="ARBA" id="ARBA00023125"/>
    </source>
</evidence>
<evidence type="ECO:0000313" key="11">
    <source>
        <dbReference type="Proteomes" id="UP001262410"/>
    </source>
</evidence>
<dbReference type="PANTHER" id="PTHR48111:SF4">
    <property type="entry name" value="DNA-BINDING DUAL TRANSCRIPTIONAL REGULATOR OMPR"/>
    <property type="match status" value="1"/>
</dbReference>
<keyword evidence="11" id="KW-1185">Reference proteome</keyword>
<dbReference type="InterPro" id="IPR016032">
    <property type="entry name" value="Sig_transdc_resp-reg_C-effctor"/>
</dbReference>
<keyword evidence="1 6" id="KW-0597">Phosphoprotein</keyword>
<feature type="domain" description="Response regulatory" evidence="8">
    <location>
        <begin position="5"/>
        <end position="119"/>
    </location>
</feature>
<reference evidence="10 11" key="1">
    <citation type="submission" date="2023-07" db="EMBL/GenBank/DDBJ databases">
        <title>Sorghum-associated microbial communities from plants grown in Nebraska, USA.</title>
        <authorList>
            <person name="Schachtman D."/>
        </authorList>
    </citation>
    <scope>NUCLEOTIDE SEQUENCE [LARGE SCALE GENOMIC DNA]</scope>
    <source>
        <strain evidence="10 11">584</strain>
    </source>
</reference>
<evidence type="ECO:0000256" key="7">
    <source>
        <dbReference type="PROSITE-ProRule" id="PRU01091"/>
    </source>
</evidence>
<dbReference type="PROSITE" id="PS50110">
    <property type="entry name" value="RESPONSE_REGULATORY"/>
    <property type="match status" value="1"/>
</dbReference>
<dbReference type="Gene3D" id="6.10.250.690">
    <property type="match status" value="1"/>
</dbReference>
<keyword evidence="4 7" id="KW-0238">DNA-binding</keyword>
<evidence type="ECO:0000259" key="9">
    <source>
        <dbReference type="PROSITE" id="PS51755"/>
    </source>
</evidence>
<name>A0ABU1K0F8_9PROT</name>
<evidence type="ECO:0000256" key="1">
    <source>
        <dbReference type="ARBA" id="ARBA00022553"/>
    </source>
</evidence>
<keyword evidence="3" id="KW-0805">Transcription regulation</keyword>
<organism evidence="10 11">
    <name type="scientific">Inquilinus ginsengisoli</name>
    <dbReference type="NCBI Taxonomy" id="363840"/>
    <lineage>
        <taxon>Bacteria</taxon>
        <taxon>Pseudomonadati</taxon>
        <taxon>Pseudomonadota</taxon>
        <taxon>Alphaproteobacteria</taxon>
        <taxon>Rhodospirillales</taxon>
        <taxon>Rhodospirillaceae</taxon>
        <taxon>Inquilinus</taxon>
    </lineage>
</organism>
<protein>
    <submittedName>
        <fullName evidence="10">Two-component system phosphate regulon response regulator OmpR</fullName>
    </submittedName>
</protein>
<feature type="modified residue" description="4-aspartylphosphate" evidence="6">
    <location>
        <position position="55"/>
    </location>
</feature>
<evidence type="ECO:0000313" key="10">
    <source>
        <dbReference type="EMBL" id="MDR6294053.1"/>
    </source>
</evidence>
<dbReference type="PROSITE" id="PS51755">
    <property type="entry name" value="OMPR_PHOB"/>
    <property type="match status" value="1"/>
</dbReference>
<dbReference type="RefSeq" id="WP_309801469.1">
    <property type="nucleotide sequence ID" value="NZ_JAVDPW010000015.1"/>
</dbReference>
<feature type="DNA-binding region" description="OmpR/PhoB-type" evidence="7">
    <location>
        <begin position="131"/>
        <end position="231"/>
    </location>
</feature>
<feature type="domain" description="OmpR/PhoB-type" evidence="9">
    <location>
        <begin position="131"/>
        <end position="231"/>
    </location>
</feature>
<accession>A0ABU1K0F8</accession>
<dbReference type="SMART" id="SM00448">
    <property type="entry name" value="REC"/>
    <property type="match status" value="1"/>
</dbReference>
<evidence type="ECO:0000256" key="2">
    <source>
        <dbReference type="ARBA" id="ARBA00023012"/>
    </source>
</evidence>
<dbReference type="InterPro" id="IPR001867">
    <property type="entry name" value="OmpR/PhoB-type_DNA-bd"/>
</dbReference>
<dbReference type="Pfam" id="PF00072">
    <property type="entry name" value="Response_reg"/>
    <property type="match status" value="1"/>
</dbReference>
<dbReference type="Gene3D" id="1.10.10.10">
    <property type="entry name" value="Winged helix-like DNA-binding domain superfamily/Winged helix DNA-binding domain"/>
    <property type="match status" value="1"/>
</dbReference>
<dbReference type="Gene3D" id="3.40.50.2300">
    <property type="match status" value="1"/>
</dbReference>
<dbReference type="InterPro" id="IPR001789">
    <property type="entry name" value="Sig_transdc_resp-reg_receiver"/>
</dbReference>